<keyword evidence="9" id="KW-1185">Reference proteome</keyword>
<comment type="subcellular location">
    <subcellularLocation>
        <location evidence="1">Cytoplasm</location>
    </subcellularLocation>
</comment>
<dbReference type="FunFam" id="3.30.420.40:FF:000097">
    <property type="entry name" value="tRNA threonylcarbamoyladenosine biosynthesis protein TsaB"/>
    <property type="match status" value="1"/>
</dbReference>
<evidence type="ECO:0000256" key="6">
    <source>
        <dbReference type="ARBA" id="ARBA00032446"/>
    </source>
</evidence>
<sequence>MVEGDCAVPGSGAVRILALETATEACSAALYDNGTVIERYELAPQEHNRLILHMMEQVLAEAGLTLANIDALAFGCGPGSFTGLRIAAGVVQGIAFAADLPVAPVSTLAVLAAEALAECESDYAFPCLDARMDEVYWAIYRRSESLMPERIQNEQVLAPAMVRVAEPVSGVAIGSGWTRYKQLLTEQIGSGNLVGVLADRFPRAGWIARLGCDIYRQGACVNAENSQPLYVRNPVYKKAV</sequence>
<dbReference type="OrthoDB" id="9809995at2"/>
<keyword evidence="5" id="KW-0819">tRNA processing</keyword>
<dbReference type="InterPro" id="IPR000905">
    <property type="entry name" value="Gcp-like_dom"/>
</dbReference>
<protein>
    <recommendedName>
        <fullName evidence="3">tRNA threonylcarbamoyladenosine biosynthesis protein TsaB</fullName>
    </recommendedName>
    <alternativeName>
        <fullName evidence="6">t(6)A37 threonylcarbamoyladenosine biosynthesis protein TsaB</fullName>
    </alternativeName>
</protein>
<dbReference type="GO" id="GO:0002949">
    <property type="term" value="P:tRNA threonylcarbamoyladenosine modification"/>
    <property type="evidence" value="ECO:0007669"/>
    <property type="project" value="InterPro"/>
</dbReference>
<keyword evidence="4" id="KW-0963">Cytoplasm</keyword>
<accession>A0A5Q0BG21</accession>
<name>A0A5Q0BG21_9GAMM</name>
<dbReference type="CDD" id="cd24032">
    <property type="entry name" value="ASKHA_NBD_TsaB"/>
    <property type="match status" value="1"/>
</dbReference>
<dbReference type="PANTHER" id="PTHR11735:SF11">
    <property type="entry name" value="TRNA THREONYLCARBAMOYLADENOSINE BIOSYNTHESIS PROTEIN TSAB"/>
    <property type="match status" value="1"/>
</dbReference>
<dbReference type="InterPro" id="IPR022496">
    <property type="entry name" value="T6A_TsaB"/>
</dbReference>
<dbReference type="GO" id="GO:0016740">
    <property type="term" value="F:transferase activity"/>
    <property type="evidence" value="ECO:0007669"/>
    <property type="project" value="UniProtKB-KW"/>
</dbReference>
<proteinExistence type="inferred from homology"/>
<feature type="domain" description="Gcp-like" evidence="7">
    <location>
        <begin position="41"/>
        <end position="154"/>
    </location>
</feature>
<dbReference type="FunCoup" id="A0A5Q0BG21">
    <property type="interactions" value="400"/>
</dbReference>
<evidence type="ECO:0000256" key="1">
    <source>
        <dbReference type="ARBA" id="ARBA00004496"/>
    </source>
</evidence>
<evidence type="ECO:0000256" key="4">
    <source>
        <dbReference type="ARBA" id="ARBA00022490"/>
    </source>
</evidence>
<dbReference type="EMBL" id="CP044205">
    <property type="protein sequence ID" value="QFY42489.1"/>
    <property type="molecule type" value="Genomic_DNA"/>
</dbReference>
<dbReference type="PANTHER" id="PTHR11735">
    <property type="entry name" value="TRNA N6-ADENOSINE THREONYLCARBAMOYLTRANSFERASE"/>
    <property type="match status" value="1"/>
</dbReference>
<dbReference type="Pfam" id="PF00814">
    <property type="entry name" value="TsaD"/>
    <property type="match status" value="1"/>
</dbReference>
<evidence type="ECO:0000256" key="5">
    <source>
        <dbReference type="ARBA" id="ARBA00022694"/>
    </source>
</evidence>
<organism evidence="8 9">
    <name type="scientific">Candidatus Methylospira mobilis</name>
    <dbReference type="NCBI Taxonomy" id="1808979"/>
    <lineage>
        <taxon>Bacteria</taxon>
        <taxon>Pseudomonadati</taxon>
        <taxon>Pseudomonadota</taxon>
        <taxon>Gammaproteobacteria</taxon>
        <taxon>Methylococcales</taxon>
        <taxon>Methylococcaceae</taxon>
        <taxon>Candidatus Methylospira</taxon>
    </lineage>
</organism>
<evidence type="ECO:0000313" key="8">
    <source>
        <dbReference type="EMBL" id="QFY42489.1"/>
    </source>
</evidence>
<dbReference type="SUPFAM" id="SSF53067">
    <property type="entry name" value="Actin-like ATPase domain"/>
    <property type="match status" value="2"/>
</dbReference>
<dbReference type="RefSeq" id="WP_153248485.1">
    <property type="nucleotide sequence ID" value="NZ_CP044205.1"/>
</dbReference>
<dbReference type="Gene3D" id="3.30.420.40">
    <property type="match status" value="2"/>
</dbReference>
<evidence type="ECO:0000313" key="9">
    <source>
        <dbReference type="Proteomes" id="UP000325755"/>
    </source>
</evidence>
<dbReference type="NCBIfam" id="TIGR03725">
    <property type="entry name" value="T6A_YeaZ"/>
    <property type="match status" value="1"/>
</dbReference>
<dbReference type="KEGG" id="mmob:F6R98_07505"/>
<dbReference type="AlphaFoldDB" id="A0A5Q0BG21"/>
<reference evidence="8 9" key="1">
    <citation type="submission" date="2019-09" db="EMBL/GenBank/DDBJ databases">
        <title>Ecophysiology of the spiral-shaped methanotroph Methylospira mobilis as revealed by the complete genome sequence.</title>
        <authorList>
            <person name="Oshkin I.Y."/>
            <person name="Dedysh S.N."/>
            <person name="Miroshnikov K."/>
            <person name="Danilova O.V."/>
            <person name="Hakobyan A."/>
            <person name="Liesack W."/>
        </authorList>
    </citation>
    <scope>NUCLEOTIDE SEQUENCE [LARGE SCALE GENOMIC DNA]</scope>
    <source>
        <strain evidence="8 9">Shm1</strain>
    </source>
</reference>
<gene>
    <name evidence="8" type="primary">tsaB</name>
    <name evidence="8" type="ORF">F6R98_07505</name>
</gene>
<dbReference type="InterPro" id="IPR043129">
    <property type="entry name" value="ATPase_NBD"/>
</dbReference>
<comment type="similarity">
    <text evidence="2">Belongs to the KAE1 / TsaD family. TsaB subfamily.</text>
</comment>
<evidence type="ECO:0000256" key="2">
    <source>
        <dbReference type="ARBA" id="ARBA00010493"/>
    </source>
</evidence>
<dbReference type="InParanoid" id="A0A5Q0BG21"/>
<evidence type="ECO:0000256" key="3">
    <source>
        <dbReference type="ARBA" id="ARBA00019012"/>
    </source>
</evidence>
<evidence type="ECO:0000259" key="7">
    <source>
        <dbReference type="Pfam" id="PF00814"/>
    </source>
</evidence>
<dbReference type="GO" id="GO:0005829">
    <property type="term" value="C:cytosol"/>
    <property type="evidence" value="ECO:0007669"/>
    <property type="project" value="TreeGrafter"/>
</dbReference>
<keyword evidence="8" id="KW-0808">Transferase</keyword>
<dbReference type="Proteomes" id="UP000325755">
    <property type="component" value="Chromosome"/>
</dbReference>